<reference evidence="2" key="1">
    <citation type="journal article" date="2019" name="Int. J. Syst. Evol. Microbiol.">
        <title>The Global Catalogue of Microorganisms (GCM) 10K type strain sequencing project: providing services to taxonomists for standard genome sequencing and annotation.</title>
        <authorList>
            <consortium name="The Broad Institute Genomics Platform"/>
            <consortium name="The Broad Institute Genome Sequencing Center for Infectious Disease"/>
            <person name="Wu L."/>
            <person name="Ma J."/>
        </authorList>
    </citation>
    <scope>NUCLEOTIDE SEQUENCE [LARGE SCALE GENOMIC DNA]</scope>
    <source>
        <strain evidence="2">JCM 18200</strain>
    </source>
</reference>
<dbReference type="SUPFAM" id="SSF53067">
    <property type="entry name" value="Actin-like ATPase domain"/>
    <property type="match status" value="2"/>
</dbReference>
<dbReference type="PANTHER" id="PTHR43190:SF3">
    <property type="entry name" value="N-ACETYL-D-GLUCOSAMINE KINASE"/>
    <property type="match status" value="1"/>
</dbReference>
<accession>A0ABP9BZ59</accession>
<dbReference type="InterPro" id="IPR052519">
    <property type="entry name" value="Euk-type_GlcNAc_Kinase"/>
</dbReference>
<dbReference type="PANTHER" id="PTHR43190">
    <property type="entry name" value="N-ACETYL-D-GLUCOSAMINE KINASE"/>
    <property type="match status" value="1"/>
</dbReference>
<name>A0ABP9BZ59_9SPHI</name>
<proteinExistence type="predicted"/>
<evidence type="ECO:0000313" key="1">
    <source>
        <dbReference type="EMBL" id="GAA4801270.1"/>
    </source>
</evidence>
<dbReference type="Proteomes" id="UP001501411">
    <property type="component" value="Unassembled WGS sequence"/>
</dbReference>
<protein>
    <recommendedName>
        <fullName evidence="3">N-acetylglucosamine kinase</fullName>
    </recommendedName>
</protein>
<comment type="caution">
    <text evidence="1">The sequence shown here is derived from an EMBL/GenBank/DDBJ whole genome shotgun (WGS) entry which is preliminary data.</text>
</comment>
<dbReference type="Gene3D" id="3.30.420.40">
    <property type="match status" value="2"/>
</dbReference>
<dbReference type="Gene3D" id="1.10.720.160">
    <property type="match status" value="1"/>
</dbReference>
<evidence type="ECO:0008006" key="3">
    <source>
        <dbReference type="Google" id="ProtNLM"/>
    </source>
</evidence>
<evidence type="ECO:0000313" key="2">
    <source>
        <dbReference type="Proteomes" id="UP001501411"/>
    </source>
</evidence>
<gene>
    <name evidence="1" type="ORF">GCM10023231_32550</name>
</gene>
<dbReference type="RefSeq" id="WP_345233220.1">
    <property type="nucleotide sequence ID" value="NZ_BAABIQ010000041.1"/>
</dbReference>
<organism evidence="1 2">
    <name type="scientific">Olivibacter ginsenosidimutans</name>
    <dbReference type="NCBI Taxonomy" id="1176537"/>
    <lineage>
        <taxon>Bacteria</taxon>
        <taxon>Pseudomonadati</taxon>
        <taxon>Bacteroidota</taxon>
        <taxon>Sphingobacteriia</taxon>
        <taxon>Sphingobacteriales</taxon>
        <taxon>Sphingobacteriaceae</taxon>
        <taxon>Olivibacter</taxon>
    </lineage>
</organism>
<keyword evidence="2" id="KW-1185">Reference proteome</keyword>
<dbReference type="EMBL" id="BAABIQ010000041">
    <property type="protein sequence ID" value="GAA4801270.1"/>
    <property type="molecule type" value="Genomic_DNA"/>
</dbReference>
<dbReference type="CDD" id="cd24079">
    <property type="entry name" value="ASKHA_NBD_PG1100-like"/>
    <property type="match status" value="1"/>
</dbReference>
<sequence length="285" mass="32312">MILVVDSGSYKSDWMLALPDTEPLMFRTRGLNPFFITEKEIVKIVQNITEITPYTDLVTELYFFGSGCTNPDRRELVSNALSQLFTRAFISVETDLIGSAYATCGNDSGYTAVLGTGSNVTFFDGEQVQPTKQGLGFVLGDEGSGAWFGKKLVTAFLYGSLPDELAHKFEATYRINKEIVIKNVYQRNSPNTYLASFAPFMESNQNHPYITGLLHRGFEEFVKTNILLFPNYQEHLFHFVGSIAYYFSEQLRIVCKQYAVQIGKIIQQPIEELFNFVIERETVNK</sequence>
<dbReference type="InterPro" id="IPR043129">
    <property type="entry name" value="ATPase_NBD"/>
</dbReference>